<dbReference type="Gene3D" id="3.40.50.150">
    <property type="entry name" value="Vaccinia Virus protein VP39"/>
    <property type="match status" value="1"/>
</dbReference>
<dbReference type="InterPro" id="IPR029063">
    <property type="entry name" value="SAM-dependent_MTases_sf"/>
</dbReference>
<proteinExistence type="predicted"/>
<dbReference type="EMBL" id="MPPL01000001">
    <property type="protein sequence ID" value="OKS89482.1"/>
    <property type="molecule type" value="Genomic_DNA"/>
</dbReference>
<keyword evidence="3" id="KW-1185">Reference proteome</keyword>
<dbReference type="OrthoDB" id="9801609at2"/>
<sequence>MPHPEDNLPHNPDFKPFNSYSQDGEDMLLRSLLAEGQSDQPDYKGFFIDIGAHHPFRFSNTAYFYEAGWQGINIEPTPSAIKLFHHYRDRDINLAIGIGAHREKRTLYCFEDSALNSFDEQVAESYNAPIIETAEVDIFPLAQILDEHLSAGPAIDFMNIDVAGLDLQLLESNNWDKYRPKFVLVEDVDSVAGKVDASEVHSFLNSRGYELVYKTLRTLIYKAK</sequence>
<comment type="caution">
    <text evidence="2">The sequence shown here is derived from an EMBL/GenBank/DDBJ whole genome shotgun (WGS) entry which is preliminary data.</text>
</comment>
<dbReference type="GO" id="GO:0006888">
    <property type="term" value="P:endoplasmic reticulum to Golgi vesicle-mediated transport"/>
    <property type="evidence" value="ECO:0007669"/>
    <property type="project" value="TreeGrafter"/>
</dbReference>
<protein>
    <recommendedName>
        <fullName evidence="1">Methyltransferase FkbM domain-containing protein</fullName>
    </recommendedName>
</protein>
<dbReference type="PANTHER" id="PTHR34009:SF2">
    <property type="entry name" value="PROTEIN STAR"/>
    <property type="match status" value="1"/>
</dbReference>
<evidence type="ECO:0000259" key="1">
    <source>
        <dbReference type="Pfam" id="PF05050"/>
    </source>
</evidence>
<gene>
    <name evidence="2" type="ORF">RG47T_4966</name>
</gene>
<name>A0A1Q6A669_9SPHI</name>
<dbReference type="GO" id="GO:0005886">
    <property type="term" value="C:plasma membrane"/>
    <property type="evidence" value="ECO:0007669"/>
    <property type="project" value="TreeGrafter"/>
</dbReference>
<dbReference type="SUPFAM" id="SSF53335">
    <property type="entry name" value="S-adenosyl-L-methionine-dependent methyltransferases"/>
    <property type="match status" value="1"/>
</dbReference>
<organism evidence="2 3">
    <name type="scientific">Mucilaginibacter polytrichastri</name>
    <dbReference type="NCBI Taxonomy" id="1302689"/>
    <lineage>
        <taxon>Bacteria</taxon>
        <taxon>Pseudomonadati</taxon>
        <taxon>Bacteroidota</taxon>
        <taxon>Sphingobacteriia</taxon>
        <taxon>Sphingobacteriales</taxon>
        <taxon>Sphingobacteriaceae</taxon>
        <taxon>Mucilaginibacter</taxon>
    </lineage>
</organism>
<dbReference type="GO" id="GO:0005737">
    <property type="term" value="C:cytoplasm"/>
    <property type="evidence" value="ECO:0007669"/>
    <property type="project" value="GOC"/>
</dbReference>
<accession>A0A1Q6A669</accession>
<dbReference type="GO" id="GO:0016197">
    <property type="term" value="P:endosomal transport"/>
    <property type="evidence" value="ECO:0007669"/>
    <property type="project" value="TreeGrafter"/>
</dbReference>
<dbReference type="InterPro" id="IPR053202">
    <property type="entry name" value="EGF_Rcpt_Signaling_Reg"/>
</dbReference>
<dbReference type="Pfam" id="PF05050">
    <property type="entry name" value="Methyltransf_21"/>
    <property type="match status" value="1"/>
</dbReference>
<feature type="domain" description="Methyltransferase FkbM" evidence="1">
    <location>
        <begin position="49"/>
        <end position="211"/>
    </location>
</feature>
<evidence type="ECO:0000313" key="2">
    <source>
        <dbReference type="EMBL" id="OKS89482.1"/>
    </source>
</evidence>
<dbReference type="AlphaFoldDB" id="A0A1Q6A669"/>
<dbReference type="InterPro" id="IPR006342">
    <property type="entry name" value="FkbM_mtfrase"/>
</dbReference>
<evidence type="ECO:0000313" key="3">
    <source>
        <dbReference type="Proteomes" id="UP000186720"/>
    </source>
</evidence>
<reference evidence="2 3" key="1">
    <citation type="submission" date="2016-11" db="EMBL/GenBank/DDBJ databases">
        <title>Whole Genome Sequencing of Mucilaginibacter polytrichastri RG4-7(T) isolated from the moss sample.</title>
        <authorList>
            <person name="Li Y."/>
        </authorList>
    </citation>
    <scope>NUCLEOTIDE SEQUENCE [LARGE SCALE GENOMIC DNA]</scope>
    <source>
        <strain evidence="2 3">RG4-7</strain>
    </source>
</reference>
<dbReference type="Proteomes" id="UP000186720">
    <property type="component" value="Unassembled WGS sequence"/>
</dbReference>
<dbReference type="RefSeq" id="WP_074492541.1">
    <property type="nucleotide sequence ID" value="NZ_FPAM01000003.1"/>
</dbReference>
<dbReference type="STRING" id="1302689.RG47T_4966"/>
<dbReference type="PANTHER" id="PTHR34009">
    <property type="entry name" value="PROTEIN STAR"/>
    <property type="match status" value="1"/>
</dbReference>